<feature type="chain" id="PRO_5026909405" evidence="2">
    <location>
        <begin position="20"/>
        <end position="158"/>
    </location>
</feature>
<dbReference type="EMBL" id="WBSZ01000147">
    <property type="protein sequence ID" value="KAB2527771.1"/>
    <property type="molecule type" value="Genomic_DNA"/>
</dbReference>
<proteinExistence type="predicted"/>
<comment type="caution">
    <text evidence="3">The sequence shown here is derived from an EMBL/GenBank/DDBJ whole genome shotgun (WGS) entry which is preliminary data.</text>
</comment>
<reference evidence="3 4" key="1">
    <citation type="submission" date="2019-09" db="EMBL/GenBank/DDBJ databases">
        <title>Reversal of blaTEM antimicrobial resistance by CRISPR-Cas9 in clinical E. coli and other Enterobacteriaceae strains.</title>
        <authorList>
            <person name="Tagliaferri T."/>
            <person name="Guimaraes N."/>
            <person name="Pereira M."/>
            <person name="Felicori L."/>
            <person name="Horz H.-P."/>
            <person name="Santos S."/>
            <person name="Mendes T."/>
        </authorList>
    </citation>
    <scope>NUCLEOTIDE SEQUENCE [LARGE SCALE GENOMIC DNA]</scope>
    <source>
        <strain evidence="3 4">E2_blaTEM_MG</strain>
    </source>
</reference>
<dbReference type="GO" id="GO:0042884">
    <property type="term" value="P:microcin transport"/>
    <property type="evidence" value="ECO:0007669"/>
    <property type="project" value="TreeGrafter"/>
</dbReference>
<gene>
    <name evidence="3" type="ORF">F9C29_07245</name>
</gene>
<protein>
    <submittedName>
        <fullName evidence="3">ABC transporter substrate-binding protein</fullName>
    </submittedName>
</protein>
<evidence type="ECO:0000256" key="2">
    <source>
        <dbReference type="SAM" id="SignalP"/>
    </source>
</evidence>
<dbReference type="PANTHER" id="PTHR30290">
    <property type="entry name" value="PERIPLASMIC BINDING COMPONENT OF ABC TRANSPORTER"/>
    <property type="match status" value="1"/>
</dbReference>
<dbReference type="GO" id="GO:1904680">
    <property type="term" value="F:peptide transmembrane transporter activity"/>
    <property type="evidence" value="ECO:0007669"/>
    <property type="project" value="TreeGrafter"/>
</dbReference>
<sequence>MIMRVVLTLLALVSLSSQAQTIKESTAFAVIGEPKYAVNFNHYDYVNPAAPKGGNVTLSATGTFDNFNRFALRGVAAARTESLYDTLFVTSDDEPGSYYPLVAENVRYADDFSWAEIAINPRARFHDGTPVSARDVAFTFHKFMTEAVPQFRMVYKGT</sequence>
<feature type="signal peptide" evidence="2">
    <location>
        <begin position="1"/>
        <end position="19"/>
    </location>
</feature>
<keyword evidence="1 2" id="KW-0732">Signal</keyword>
<dbReference type="InterPro" id="IPR039424">
    <property type="entry name" value="SBP_5"/>
</dbReference>
<dbReference type="PANTHER" id="PTHR30290:SF64">
    <property type="entry name" value="ABC TRANSPORTER PERIPLASMIC BINDING PROTEIN"/>
    <property type="match status" value="1"/>
</dbReference>
<evidence type="ECO:0000313" key="3">
    <source>
        <dbReference type="EMBL" id="KAB2527771.1"/>
    </source>
</evidence>
<dbReference type="GO" id="GO:0015833">
    <property type="term" value="P:peptide transport"/>
    <property type="evidence" value="ECO:0007669"/>
    <property type="project" value="TreeGrafter"/>
</dbReference>
<feature type="non-terminal residue" evidence="3">
    <location>
        <position position="158"/>
    </location>
</feature>
<dbReference type="Proteomes" id="UP000476281">
    <property type="component" value="Unassembled WGS sequence"/>
</dbReference>
<name>A0A6L3XZR9_9ENTR</name>
<organism evidence="3 4">
    <name type="scientific">Enterobacter hormaechei</name>
    <dbReference type="NCBI Taxonomy" id="158836"/>
    <lineage>
        <taxon>Bacteria</taxon>
        <taxon>Pseudomonadati</taxon>
        <taxon>Pseudomonadota</taxon>
        <taxon>Gammaproteobacteria</taxon>
        <taxon>Enterobacterales</taxon>
        <taxon>Enterobacteriaceae</taxon>
        <taxon>Enterobacter</taxon>
        <taxon>Enterobacter cloacae complex</taxon>
    </lineage>
</organism>
<accession>A0A6L3XZR9</accession>
<evidence type="ECO:0000256" key="1">
    <source>
        <dbReference type="ARBA" id="ARBA00022729"/>
    </source>
</evidence>
<dbReference type="AlphaFoldDB" id="A0A6L3XZR9"/>
<dbReference type="Gene3D" id="3.40.190.10">
    <property type="entry name" value="Periplasmic binding protein-like II"/>
    <property type="match status" value="1"/>
</dbReference>
<dbReference type="SUPFAM" id="SSF53850">
    <property type="entry name" value="Periplasmic binding protein-like II"/>
    <property type="match status" value="1"/>
</dbReference>
<evidence type="ECO:0000313" key="4">
    <source>
        <dbReference type="Proteomes" id="UP000476281"/>
    </source>
</evidence>
<dbReference type="GO" id="GO:0030288">
    <property type="term" value="C:outer membrane-bounded periplasmic space"/>
    <property type="evidence" value="ECO:0007669"/>
    <property type="project" value="TreeGrafter"/>
</dbReference>